<dbReference type="Pfam" id="PF07963">
    <property type="entry name" value="N_methyl"/>
    <property type="match status" value="1"/>
</dbReference>
<dbReference type="PROSITE" id="PS00409">
    <property type="entry name" value="PROKAR_NTER_METHYL"/>
    <property type="match status" value="1"/>
</dbReference>
<accession>A0A3B1C8G2</accession>
<keyword evidence="1" id="KW-0812">Transmembrane</keyword>
<dbReference type="Gene3D" id="3.30.700.10">
    <property type="entry name" value="Glycoprotein, Type 4 Pilin"/>
    <property type="match status" value="1"/>
</dbReference>
<organism evidence="2">
    <name type="scientific">hydrothermal vent metagenome</name>
    <dbReference type="NCBI Taxonomy" id="652676"/>
    <lineage>
        <taxon>unclassified sequences</taxon>
        <taxon>metagenomes</taxon>
        <taxon>ecological metagenomes</taxon>
    </lineage>
</organism>
<dbReference type="EMBL" id="UOGB01000256">
    <property type="protein sequence ID" value="VAX22941.1"/>
    <property type="molecule type" value="Genomic_DNA"/>
</dbReference>
<protein>
    <recommendedName>
        <fullName evidence="3">General secretion pathway GspH domain-containing protein</fullName>
    </recommendedName>
</protein>
<keyword evidence="1" id="KW-1133">Transmembrane helix</keyword>
<feature type="transmembrane region" description="Helical" evidence="1">
    <location>
        <begin position="20"/>
        <end position="38"/>
    </location>
</feature>
<evidence type="ECO:0000313" key="2">
    <source>
        <dbReference type="EMBL" id="VAX22941.1"/>
    </source>
</evidence>
<dbReference type="AlphaFoldDB" id="A0A3B1C8G2"/>
<name>A0A3B1C8G2_9ZZZZ</name>
<evidence type="ECO:0000256" key="1">
    <source>
        <dbReference type="SAM" id="Phobius"/>
    </source>
</evidence>
<dbReference type="InterPro" id="IPR045584">
    <property type="entry name" value="Pilin-like"/>
</dbReference>
<dbReference type="InterPro" id="IPR012902">
    <property type="entry name" value="N_methyl_site"/>
</dbReference>
<keyword evidence="1" id="KW-0472">Membrane</keyword>
<dbReference type="NCBIfam" id="TIGR02532">
    <property type="entry name" value="IV_pilin_GFxxxE"/>
    <property type="match status" value="1"/>
</dbReference>
<gene>
    <name evidence="2" type="ORF">MNBD_NITROSPINAE03-875</name>
</gene>
<reference evidence="2" key="1">
    <citation type="submission" date="2018-06" db="EMBL/GenBank/DDBJ databases">
        <authorList>
            <person name="Zhirakovskaya E."/>
        </authorList>
    </citation>
    <scope>NUCLEOTIDE SEQUENCE</scope>
</reference>
<proteinExistence type="predicted"/>
<dbReference type="SUPFAM" id="SSF54523">
    <property type="entry name" value="Pili subunits"/>
    <property type="match status" value="1"/>
</dbReference>
<sequence length="196" mass="21966">MIHTSPRDGKRRPGSTGFTLIELLVTLSIIGILTGLLLPRLPDLTAWRLKSTARRLAGTISYLYDRAAASKLVYRLTLDIDERQYYVSLLNTQNRFEKTRLTFAKETKLPDRVRFTEARTSSQGIVRRGVAVINFYPSGFSDLCVIHLEDSNKNEMTLMVHPLTGRVKIFKGYKDIKTSASLFGEEQSGAIVLAGA</sequence>
<evidence type="ECO:0008006" key="3">
    <source>
        <dbReference type="Google" id="ProtNLM"/>
    </source>
</evidence>